<dbReference type="PROSITE" id="PS00216">
    <property type="entry name" value="SUGAR_TRANSPORT_1"/>
    <property type="match status" value="1"/>
</dbReference>
<feature type="transmembrane region" description="Helical" evidence="7">
    <location>
        <begin position="381"/>
        <end position="401"/>
    </location>
</feature>
<feature type="transmembrane region" description="Helical" evidence="7">
    <location>
        <begin position="299"/>
        <end position="319"/>
    </location>
</feature>
<reference evidence="9 10" key="1">
    <citation type="submission" date="2017-12" db="EMBL/GenBank/DDBJ databases">
        <title>Comparative genomics of Botrytis spp.</title>
        <authorList>
            <person name="Valero-Jimenez C.A."/>
            <person name="Tapia P."/>
            <person name="Veloso J."/>
            <person name="Silva-Moreno E."/>
            <person name="Staats M."/>
            <person name="Valdes J.H."/>
            <person name="Van Kan J.A.L."/>
        </authorList>
    </citation>
    <scope>NUCLEOTIDE SEQUENCE [LARGE SCALE GENOMIC DNA]</scope>
    <source>
        <strain evidence="9 10">MUCL3349</strain>
    </source>
</reference>
<evidence type="ECO:0000313" key="9">
    <source>
        <dbReference type="EMBL" id="TGO88974.1"/>
    </source>
</evidence>
<dbReference type="InterPro" id="IPR005829">
    <property type="entry name" value="Sugar_transporter_CS"/>
</dbReference>
<feature type="compositionally biased region" description="Polar residues" evidence="6">
    <location>
        <begin position="1"/>
        <end position="18"/>
    </location>
</feature>
<feature type="transmembrane region" description="Helical" evidence="7">
    <location>
        <begin position="227"/>
        <end position="250"/>
    </location>
</feature>
<keyword evidence="3 7" id="KW-0812">Transmembrane</keyword>
<evidence type="ECO:0000256" key="2">
    <source>
        <dbReference type="ARBA" id="ARBA00022448"/>
    </source>
</evidence>
<proteinExistence type="predicted"/>
<sequence>MIQESSPPNHSDNSMSNSLDKDIGPLGASTAGHVEVVRTVSRVPGNAHYYEKDGVRTYGDDEDHDQEPPMTMNRLMSLVAMAFLWTGSQIPVYLFGGIPPYIYGDLGGSDRWTWFVLSNLLALAAVCPFVGALSDLFGRRYIAIGGAGLIVIGMIVCSTAHSMNIFIAGMAIAGAGAGINELTALAATSELAPTAKRGKYVAVLIFTILPFTPSVLWGQLIASHSSWRYVGLFCGLWAFMGLVITAIFYFPPPRVNSEGLSRKEIISQIDFVGGFLSIVGLILFVAGLLWGGYQYPWRSAHVLVPLILGVAFIVAFCFWEVYGTKNPMFPSRLRKEPRILALTLVITFISGANFFSVLLFWPTQAFNVYGHDPIGVGIRGLPVGFSILVGACVVLWLLSVFRGGNRMLMIISSCMMTAGCGALAAADRNNINAVYGILVVAGLGIGGIVVPASIITTIICPDDLIATIAALTLAIRVVGGAIGYTTYYNVFLTKFIPELSVKIALACYANGIFDLKIISHIAELTGASLLDEILPLVGNNVTIWNEVVLAGQEAYATAYPWVYYVSIAFGAVSILASIGLGDISKYMDDHVAVVMH</sequence>
<dbReference type="GO" id="GO:0022857">
    <property type="term" value="F:transmembrane transporter activity"/>
    <property type="evidence" value="ECO:0007669"/>
    <property type="project" value="InterPro"/>
</dbReference>
<keyword evidence="2" id="KW-0813">Transport</keyword>
<evidence type="ECO:0000256" key="5">
    <source>
        <dbReference type="ARBA" id="ARBA00023136"/>
    </source>
</evidence>
<accession>A0A4Z1KWN8</accession>
<dbReference type="InterPro" id="IPR010573">
    <property type="entry name" value="MFS_Str1/Tri12-like"/>
</dbReference>
<keyword evidence="5 7" id="KW-0472">Membrane</keyword>
<evidence type="ECO:0000256" key="1">
    <source>
        <dbReference type="ARBA" id="ARBA00004141"/>
    </source>
</evidence>
<feature type="transmembrane region" description="Helical" evidence="7">
    <location>
        <begin position="75"/>
        <end position="94"/>
    </location>
</feature>
<protein>
    <recommendedName>
        <fullName evidence="8">Major facilitator superfamily (MFS) profile domain-containing protein</fullName>
    </recommendedName>
</protein>
<dbReference type="InterPro" id="IPR020846">
    <property type="entry name" value="MFS_dom"/>
</dbReference>
<dbReference type="FunFam" id="1.20.1250.20:FF:000784">
    <property type="entry name" value="MFS drug efflux pump"/>
    <property type="match status" value="1"/>
</dbReference>
<feature type="domain" description="Major facilitator superfamily (MFS) profile" evidence="8">
    <location>
        <begin position="75"/>
        <end position="585"/>
    </location>
</feature>
<organism evidence="9 10">
    <name type="scientific">Botrytis porri</name>
    <dbReference type="NCBI Taxonomy" id="87229"/>
    <lineage>
        <taxon>Eukaryota</taxon>
        <taxon>Fungi</taxon>
        <taxon>Dikarya</taxon>
        <taxon>Ascomycota</taxon>
        <taxon>Pezizomycotina</taxon>
        <taxon>Leotiomycetes</taxon>
        <taxon>Helotiales</taxon>
        <taxon>Sclerotiniaceae</taxon>
        <taxon>Botrytis</taxon>
    </lineage>
</organism>
<dbReference type="FunFam" id="1.20.1250.20:FF:000668">
    <property type="entry name" value="MFS drug efflux pump"/>
    <property type="match status" value="1"/>
</dbReference>
<dbReference type="Pfam" id="PF06609">
    <property type="entry name" value="TRI12"/>
    <property type="match status" value="1"/>
</dbReference>
<feature type="transmembrane region" description="Helical" evidence="7">
    <location>
        <begin position="141"/>
        <end position="161"/>
    </location>
</feature>
<feature type="transmembrane region" description="Helical" evidence="7">
    <location>
        <begin position="339"/>
        <end position="361"/>
    </location>
</feature>
<evidence type="ECO:0000313" key="10">
    <source>
        <dbReference type="Proteomes" id="UP000297280"/>
    </source>
</evidence>
<dbReference type="Proteomes" id="UP000297280">
    <property type="component" value="Unassembled WGS sequence"/>
</dbReference>
<dbReference type="PROSITE" id="PS50850">
    <property type="entry name" value="MFS"/>
    <property type="match status" value="1"/>
</dbReference>
<evidence type="ECO:0000256" key="6">
    <source>
        <dbReference type="SAM" id="MobiDB-lite"/>
    </source>
</evidence>
<feature type="transmembrane region" description="Helical" evidence="7">
    <location>
        <begin position="200"/>
        <end position="221"/>
    </location>
</feature>
<gene>
    <name evidence="9" type="ORF">BPOR_0131g00130</name>
</gene>
<evidence type="ECO:0000259" key="8">
    <source>
        <dbReference type="PROSITE" id="PS50850"/>
    </source>
</evidence>
<dbReference type="OrthoDB" id="4161376at2759"/>
<feature type="region of interest" description="Disordered" evidence="6">
    <location>
        <begin position="1"/>
        <end position="22"/>
    </location>
</feature>
<dbReference type="PANTHER" id="PTHR23501">
    <property type="entry name" value="MAJOR FACILITATOR SUPERFAMILY"/>
    <property type="match status" value="1"/>
</dbReference>
<keyword evidence="4 7" id="KW-1133">Transmembrane helix</keyword>
<keyword evidence="10" id="KW-1185">Reference proteome</keyword>
<name>A0A4Z1KWN8_9HELO</name>
<dbReference type="Gene3D" id="1.20.1250.20">
    <property type="entry name" value="MFS general substrate transporter like domains"/>
    <property type="match status" value="1"/>
</dbReference>
<feature type="transmembrane region" description="Helical" evidence="7">
    <location>
        <begin position="167"/>
        <end position="188"/>
    </location>
</feature>
<evidence type="ECO:0000256" key="3">
    <source>
        <dbReference type="ARBA" id="ARBA00022692"/>
    </source>
</evidence>
<feature type="transmembrane region" description="Helical" evidence="7">
    <location>
        <begin position="464"/>
        <end position="487"/>
    </location>
</feature>
<feature type="transmembrane region" description="Helical" evidence="7">
    <location>
        <begin position="114"/>
        <end position="134"/>
    </location>
</feature>
<comment type="subcellular location">
    <subcellularLocation>
        <location evidence="1">Membrane</location>
        <topology evidence="1">Multi-pass membrane protein</topology>
    </subcellularLocation>
</comment>
<dbReference type="EMBL" id="PQXO01000131">
    <property type="protein sequence ID" value="TGO88974.1"/>
    <property type="molecule type" value="Genomic_DNA"/>
</dbReference>
<feature type="transmembrane region" description="Helical" evidence="7">
    <location>
        <begin position="561"/>
        <end position="580"/>
    </location>
</feature>
<dbReference type="AlphaFoldDB" id="A0A4Z1KWN8"/>
<feature type="transmembrane region" description="Helical" evidence="7">
    <location>
        <begin position="271"/>
        <end position="293"/>
    </location>
</feature>
<dbReference type="PANTHER" id="PTHR23501:SF109">
    <property type="entry name" value="MAJOR FACILITATOR SUPERFAMILY (MFS) PROFILE DOMAIN-CONTAINING PROTEIN-RELATED"/>
    <property type="match status" value="1"/>
</dbReference>
<dbReference type="GO" id="GO:0005886">
    <property type="term" value="C:plasma membrane"/>
    <property type="evidence" value="ECO:0007669"/>
    <property type="project" value="TreeGrafter"/>
</dbReference>
<dbReference type="InterPro" id="IPR036259">
    <property type="entry name" value="MFS_trans_sf"/>
</dbReference>
<dbReference type="SUPFAM" id="SSF103473">
    <property type="entry name" value="MFS general substrate transporter"/>
    <property type="match status" value="2"/>
</dbReference>
<evidence type="ECO:0000256" key="4">
    <source>
        <dbReference type="ARBA" id="ARBA00022989"/>
    </source>
</evidence>
<evidence type="ECO:0000256" key="7">
    <source>
        <dbReference type="SAM" id="Phobius"/>
    </source>
</evidence>
<comment type="caution">
    <text evidence="9">The sequence shown here is derived from an EMBL/GenBank/DDBJ whole genome shotgun (WGS) entry which is preliminary data.</text>
</comment>
<feature type="transmembrane region" description="Helical" evidence="7">
    <location>
        <begin position="432"/>
        <end position="452"/>
    </location>
</feature>